<dbReference type="Pfam" id="PF08980">
    <property type="entry name" value="DUF1883"/>
    <property type="match status" value="1"/>
</dbReference>
<dbReference type="EMBL" id="AP024849">
    <property type="protein sequence ID" value="BCZ46777.1"/>
    <property type="molecule type" value="Genomic_DNA"/>
</dbReference>
<evidence type="ECO:0000259" key="1">
    <source>
        <dbReference type="Pfam" id="PF08980"/>
    </source>
</evidence>
<gene>
    <name evidence="2" type="ORF">psyc5s11_28440</name>
</gene>
<name>A0ABN6IXC7_9CLOT</name>
<sequence length="87" mass="9862">MKYSYKEGNFKKGDILSIAVDRKVNIYLMDNINFSKYKNNNSCEYYNSKACSSPYNITVPSTGHWYIVIDLVGGGAGILNYSINVFK</sequence>
<dbReference type="Proteomes" id="UP000824633">
    <property type="component" value="Chromosome"/>
</dbReference>
<dbReference type="InterPro" id="IPR015073">
    <property type="entry name" value="DUF1883"/>
</dbReference>
<dbReference type="SUPFAM" id="SSF141099">
    <property type="entry name" value="Atu1913-like"/>
    <property type="match status" value="1"/>
</dbReference>
<dbReference type="InterPro" id="IPR036488">
    <property type="entry name" value="DUF1883-like_sf"/>
</dbReference>
<reference evidence="3" key="1">
    <citation type="submission" date="2021-07" db="EMBL/GenBank/DDBJ databases">
        <title>Complete genome sequencing of a Clostridium isolate.</title>
        <authorList>
            <person name="Ueki A."/>
            <person name="Tonouchi A."/>
        </authorList>
    </citation>
    <scope>NUCLEOTIDE SEQUENCE [LARGE SCALE GENOMIC DNA]</scope>
    <source>
        <strain evidence="3">C5S11</strain>
    </source>
</reference>
<proteinExistence type="predicted"/>
<feature type="domain" description="DUF1883" evidence="1">
    <location>
        <begin position="1"/>
        <end position="85"/>
    </location>
</feature>
<protein>
    <recommendedName>
        <fullName evidence="1">DUF1883 domain-containing protein</fullName>
    </recommendedName>
</protein>
<dbReference type="RefSeq" id="WP_224033182.1">
    <property type="nucleotide sequence ID" value="NZ_AP024849.1"/>
</dbReference>
<evidence type="ECO:0000313" key="2">
    <source>
        <dbReference type="EMBL" id="BCZ46777.1"/>
    </source>
</evidence>
<evidence type="ECO:0000313" key="3">
    <source>
        <dbReference type="Proteomes" id="UP000824633"/>
    </source>
</evidence>
<dbReference type="Gene3D" id="4.10.1210.10">
    <property type="entry name" value="Atu1913-like"/>
    <property type="match status" value="1"/>
</dbReference>
<accession>A0ABN6IXC7</accession>
<keyword evidence="3" id="KW-1185">Reference proteome</keyword>
<organism evidence="2 3">
    <name type="scientific">Clostridium gelidum</name>
    <dbReference type="NCBI Taxonomy" id="704125"/>
    <lineage>
        <taxon>Bacteria</taxon>
        <taxon>Bacillati</taxon>
        <taxon>Bacillota</taxon>
        <taxon>Clostridia</taxon>
        <taxon>Eubacteriales</taxon>
        <taxon>Clostridiaceae</taxon>
        <taxon>Clostridium</taxon>
    </lineage>
</organism>